<dbReference type="EMBL" id="VTWT01000012">
    <property type="protein sequence ID" value="KAA9325433.1"/>
    <property type="molecule type" value="Genomic_DNA"/>
</dbReference>
<proteinExistence type="predicted"/>
<dbReference type="CDD" id="cd24079">
    <property type="entry name" value="ASKHA_NBD_PG1100-like"/>
    <property type="match status" value="1"/>
</dbReference>
<dbReference type="Gene3D" id="1.10.720.160">
    <property type="match status" value="1"/>
</dbReference>
<protein>
    <recommendedName>
        <fullName evidence="3">N-acetylglucosamine kinase</fullName>
    </recommendedName>
</protein>
<dbReference type="InterPro" id="IPR052519">
    <property type="entry name" value="Euk-type_GlcNAc_Kinase"/>
</dbReference>
<dbReference type="AlphaFoldDB" id="A0A5N1IID6"/>
<dbReference type="Gene3D" id="3.30.420.40">
    <property type="match status" value="2"/>
</dbReference>
<comment type="caution">
    <text evidence="1">The sequence shown here is derived from an EMBL/GenBank/DDBJ whole genome shotgun (WGS) entry which is preliminary data.</text>
</comment>
<gene>
    <name evidence="1" type="ORF">F0P94_17765</name>
</gene>
<accession>A0A5N1IID6</accession>
<dbReference type="Proteomes" id="UP000326570">
    <property type="component" value="Unassembled WGS sequence"/>
</dbReference>
<evidence type="ECO:0008006" key="3">
    <source>
        <dbReference type="Google" id="ProtNLM"/>
    </source>
</evidence>
<organism evidence="1 2">
    <name type="scientific">Adhaeribacter soli</name>
    <dbReference type="NCBI Taxonomy" id="2607655"/>
    <lineage>
        <taxon>Bacteria</taxon>
        <taxon>Pseudomonadati</taxon>
        <taxon>Bacteroidota</taxon>
        <taxon>Cytophagia</taxon>
        <taxon>Cytophagales</taxon>
        <taxon>Hymenobacteraceae</taxon>
        <taxon>Adhaeribacter</taxon>
    </lineage>
</organism>
<evidence type="ECO:0000313" key="2">
    <source>
        <dbReference type="Proteomes" id="UP000326570"/>
    </source>
</evidence>
<dbReference type="InterPro" id="IPR043129">
    <property type="entry name" value="ATPase_NBD"/>
</dbReference>
<name>A0A5N1IID6_9BACT</name>
<keyword evidence="2" id="KW-1185">Reference proteome</keyword>
<dbReference type="RefSeq" id="WP_150905567.1">
    <property type="nucleotide sequence ID" value="NZ_VTWT01000012.1"/>
</dbReference>
<evidence type="ECO:0000313" key="1">
    <source>
        <dbReference type="EMBL" id="KAA9325433.1"/>
    </source>
</evidence>
<sequence>MILIADSGSTKTDWRLLTKDGEVGQLKTVGFNPDYQRTDGIYQELKDSLLPQMVGKTPEKVYFYGAGCSTPKKVKEVSDALYMAFPTAEIQVEHDLLAAARGLCGTEPGLPCILGTGCNSAVYDGEKITANVPSLGFWLGDEGSGGFLGRQLLIYFLNKELPADLLEEFAQAFPEVNYSEVMERVYRKPYPNRYMASFATFIAPRNKHPFIQQLLRDGFQLFFNRQLGTYPEHKELPAHFVGSIAYYNSDILKEVAAKNQITIGRILRGPMEGLIQYHLQLLNG</sequence>
<reference evidence="1 2" key="1">
    <citation type="submission" date="2019-09" db="EMBL/GenBank/DDBJ databases">
        <title>Genome sequence of Adhaeribacter sp. M2.</title>
        <authorList>
            <person name="Srinivasan S."/>
        </authorList>
    </citation>
    <scope>NUCLEOTIDE SEQUENCE [LARGE SCALE GENOMIC DNA]</scope>
    <source>
        <strain evidence="1 2">M2</strain>
    </source>
</reference>
<dbReference type="PANTHER" id="PTHR43190:SF3">
    <property type="entry name" value="N-ACETYL-D-GLUCOSAMINE KINASE"/>
    <property type="match status" value="1"/>
</dbReference>
<dbReference type="PANTHER" id="PTHR43190">
    <property type="entry name" value="N-ACETYL-D-GLUCOSAMINE KINASE"/>
    <property type="match status" value="1"/>
</dbReference>
<dbReference type="SUPFAM" id="SSF53067">
    <property type="entry name" value="Actin-like ATPase domain"/>
    <property type="match status" value="2"/>
</dbReference>